<comment type="similarity">
    <text evidence="1">Belongs to the membrane fusion protein (MFP) (TC 8.A.1) family.</text>
</comment>
<organism evidence="7">
    <name type="scientific">Desulfomonile tiedjei</name>
    <dbReference type="NCBI Taxonomy" id="2358"/>
    <lineage>
        <taxon>Bacteria</taxon>
        <taxon>Pseudomonadati</taxon>
        <taxon>Thermodesulfobacteriota</taxon>
        <taxon>Desulfomonilia</taxon>
        <taxon>Desulfomonilales</taxon>
        <taxon>Desulfomonilaceae</taxon>
        <taxon>Desulfomonile</taxon>
    </lineage>
</organism>
<evidence type="ECO:0000256" key="1">
    <source>
        <dbReference type="ARBA" id="ARBA00009477"/>
    </source>
</evidence>
<evidence type="ECO:0000256" key="2">
    <source>
        <dbReference type="SAM" id="Coils"/>
    </source>
</evidence>
<dbReference type="FunFam" id="2.40.30.170:FF:000010">
    <property type="entry name" value="Efflux RND transporter periplasmic adaptor subunit"/>
    <property type="match status" value="1"/>
</dbReference>
<keyword evidence="4" id="KW-0472">Membrane</keyword>
<evidence type="ECO:0000256" key="4">
    <source>
        <dbReference type="SAM" id="Phobius"/>
    </source>
</evidence>
<gene>
    <name evidence="7" type="ORF">ENV54_04300</name>
</gene>
<dbReference type="PANTHER" id="PTHR30469">
    <property type="entry name" value="MULTIDRUG RESISTANCE PROTEIN MDTA"/>
    <property type="match status" value="1"/>
</dbReference>
<dbReference type="Gene3D" id="2.40.50.100">
    <property type="match status" value="1"/>
</dbReference>
<dbReference type="InterPro" id="IPR006143">
    <property type="entry name" value="RND_pump_MFP"/>
</dbReference>
<dbReference type="InterPro" id="IPR058637">
    <property type="entry name" value="YknX-like_C"/>
</dbReference>
<dbReference type="Gene3D" id="2.40.420.20">
    <property type="match status" value="1"/>
</dbReference>
<feature type="domain" description="CusB-like beta-barrel" evidence="5">
    <location>
        <begin position="214"/>
        <end position="284"/>
    </location>
</feature>
<accession>A0A7C4ARC6</accession>
<feature type="transmembrane region" description="Helical" evidence="4">
    <location>
        <begin position="16"/>
        <end position="34"/>
    </location>
</feature>
<sequence>MSEYGQERGKSSRGKLIGVVIAIAAVAALGFVFWKYGIFSSSGTDSKAKKPKPLVVVQKVQLGDIAEVLELTGSVEPVIFARLASPAEGPVLRCTVREGDKVKKGEKVVVIGRKSGIESLLKSAEEDLIAEKEELERIEKLVESGAVPRDQLQNQRAKYMRMQAQFERMKESNADYDIVIPWDGVVSKVLVAVGNYVNARTVLVEIFDPKSLVIRVAVPESQSQQVSLGMNVPVSLDAYPGKSFQGKLSRIYPELDRKMRTRTVEISLTDQVELAPGMFARVEIPIKKAEQTIVAPQEAVLVTIKEKKIAFVIENGKAVLREVATGIESKGKVQILKGLEVGEQLVVAGNERLKTGMEVAIQGGKGKAGPPEKKTPNSPKEGAEK</sequence>
<dbReference type="PANTHER" id="PTHR30469:SF15">
    <property type="entry name" value="HLYD FAMILY OF SECRETION PROTEINS"/>
    <property type="match status" value="1"/>
</dbReference>
<evidence type="ECO:0000313" key="7">
    <source>
        <dbReference type="EMBL" id="HGH60502.1"/>
    </source>
</evidence>
<protein>
    <submittedName>
        <fullName evidence="7">Efflux RND transporter periplasmic adaptor subunit</fullName>
    </submittedName>
</protein>
<feature type="coiled-coil region" evidence="2">
    <location>
        <begin position="114"/>
        <end position="172"/>
    </location>
</feature>
<comment type="caution">
    <text evidence="7">The sequence shown here is derived from an EMBL/GenBank/DDBJ whole genome shotgun (WGS) entry which is preliminary data.</text>
</comment>
<feature type="compositionally biased region" description="Basic and acidic residues" evidence="3">
    <location>
        <begin position="370"/>
        <end position="385"/>
    </location>
</feature>
<dbReference type="EMBL" id="DTGT01000135">
    <property type="protein sequence ID" value="HGH60502.1"/>
    <property type="molecule type" value="Genomic_DNA"/>
</dbReference>
<proteinExistence type="inferred from homology"/>
<dbReference type="Gene3D" id="1.10.287.470">
    <property type="entry name" value="Helix hairpin bin"/>
    <property type="match status" value="1"/>
</dbReference>
<dbReference type="Pfam" id="PF25989">
    <property type="entry name" value="YknX_C"/>
    <property type="match status" value="1"/>
</dbReference>
<name>A0A7C4ARC6_9BACT</name>
<evidence type="ECO:0000259" key="5">
    <source>
        <dbReference type="Pfam" id="PF25954"/>
    </source>
</evidence>
<dbReference type="NCBIfam" id="TIGR01730">
    <property type="entry name" value="RND_mfp"/>
    <property type="match status" value="1"/>
</dbReference>
<dbReference type="SUPFAM" id="SSF111369">
    <property type="entry name" value="HlyD-like secretion proteins"/>
    <property type="match status" value="1"/>
</dbReference>
<dbReference type="GO" id="GO:1990281">
    <property type="term" value="C:efflux pump complex"/>
    <property type="evidence" value="ECO:0007669"/>
    <property type="project" value="TreeGrafter"/>
</dbReference>
<keyword evidence="4" id="KW-0812">Transmembrane</keyword>
<keyword evidence="2" id="KW-0175">Coiled coil</keyword>
<dbReference type="AlphaFoldDB" id="A0A7C4ARC6"/>
<dbReference type="InterPro" id="IPR058792">
    <property type="entry name" value="Beta-barrel_RND_2"/>
</dbReference>
<keyword evidence="4" id="KW-1133">Transmembrane helix</keyword>
<evidence type="ECO:0000259" key="6">
    <source>
        <dbReference type="Pfam" id="PF25989"/>
    </source>
</evidence>
<feature type="region of interest" description="Disordered" evidence="3">
    <location>
        <begin position="359"/>
        <end position="385"/>
    </location>
</feature>
<dbReference type="Pfam" id="PF25954">
    <property type="entry name" value="Beta-barrel_RND_2"/>
    <property type="match status" value="1"/>
</dbReference>
<reference evidence="7" key="1">
    <citation type="journal article" date="2020" name="mSystems">
        <title>Genome- and Community-Level Interaction Insights into Carbon Utilization and Element Cycling Functions of Hydrothermarchaeota in Hydrothermal Sediment.</title>
        <authorList>
            <person name="Zhou Z."/>
            <person name="Liu Y."/>
            <person name="Xu W."/>
            <person name="Pan J."/>
            <person name="Luo Z.H."/>
            <person name="Li M."/>
        </authorList>
    </citation>
    <scope>NUCLEOTIDE SEQUENCE [LARGE SCALE GENOMIC DNA]</scope>
    <source>
        <strain evidence="7">SpSt-769</strain>
    </source>
</reference>
<dbReference type="Gene3D" id="2.40.30.170">
    <property type="match status" value="1"/>
</dbReference>
<dbReference type="GO" id="GO:0015562">
    <property type="term" value="F:efflux transmembrane transporter activity"/>
    <property type="evidence" value="ECO:0007669"/>
    <property type="project" value="TreeGrafter"/>
</dbReference>
<feature type="domain" description="YknX-like C-terminal permuted SH3-like" evidence="6">
    <location>
        <begin position="295"/>
        <end position="360"/>
    </location>
</feature>
<evidence type="ECO:0000256" key="3">
    <source>
        <dbReference type="SAM" id="MobiDB-lite"/>
    </source>
</evidence>